<reference evidence="2" key="1">
    <citation type="submission" date="2020-01" db="EMBL/GenBank/DDBJ databases">
        <title>Insect and environment-associated Actinomycetes.</title>
        <authorList>
            <person name="Currrie C."/>
            <person name="Chevrette M."/>
            <person name="Carlson C."/>
            <person name="Stubbendieck R."/>
            <person name="Wendt-Pienkowski E."/>
        </authorList>
    </citation>
    <scope>NUCLEOTIDE SEQUENCE</scope>
    <source>
        <strain evidence="2">SID7499</strain>
    </source>
</reference>
<comment type="caution">
    <text evidence="2">The sequence shown here is derived from an EMBL/GenBank/DDBJ whole genome shotgun (WGS) entry which is preliminary data.</text>
</comment>
<evidence type="ECO:0000313" key="2">
    <source>
        <dbReference type="EMBL" id="NEE12959.1"/>
    </source>
</evidence>
<proteinExistence type="predicted"/>
<dbReference type="AlphaFoldDB" id="A0A6G3X580"/>
<accession>A0A6G3X580</accession>
<evidence type="ECO:0000259" key="1">
    <source>
        <dbReference type="Pfam" id="PF01345"/>
    </source>
</evidence>
<name>A0A6G3X580_9ACTN</name>
<protein>
    <recommendedName>
        <fullName evidence="1">DUF11 domain-containing protein</fullName>
    </recommendedName>
</protein>
<dbReference type="Pfam" id="PF01345">
    <property type="entry name" value="DUF11"/>
    <property type="match status" value="1"/>
</dbReference>
<feature type="domain" description="DUF11" evidence="1">
    <location>
        <begin position="3"/>
        <end position="94"/>
    </location>
</feature>
<gene>
    <name evidence="2" type="ORF">G3M58_41705</name>
</gene>
<organism evidence="2">
    <name type="scientific">Streptomyces sp. SID7499</name>
    <dbReference type="NCBI Taxonomy" id="2706086"/>
    <lineage>
        <taxon>Bacteria</taxon>
        <taxon>Bacillati</taxon>
        <taxon>Actinomycetota</taxon>
        <taxon>Actinomycetes</taxon>
        <taxon>Kitasatosporales</taxon>
        <taxon>Streptomycetaceae</taxon>
        <taxon>Streptomyces</taxon>
    </lineage>
</organism>
<feature type="non-terminal residue" evidence="2">
    <location>
        <position position="1"/>
    </location>
</feature>
<dbReference type="InterPro" id="IPR001434">
    <property type="entry name" value="OmcB-like_DUF11"/>
</dbReference>
<feature type="non-terminal residue" evidence="2">
    <location>
        <position position="119"/>
    </location>
</feature>
<dbReference type="EMBL" id="JAAGMN010004347">
    <property type="protein sequence ID" value="NEE12959.1"/>
    <property type="molecule type" value="Genomic_DNA"/>
</dbReference>
<sequence>GYVGGKVVVTYTVRNGRNALATGLRLKPGLPAGIPAGALPAGCTGGTCTLPDLAPGASTVLTVVLSPDKALRMTITAQLTTTGTDASLRDNVSRIPLRILQPRIVAVPKVGKPGFVTSV</sequence>